<reference evidence="3" key="1">
    <citation type="submission" date="2017-12" db="EMBL/GenBank/DDBJ databases">
        <title>Genomic analysis of Paracoccus sp. CBA4604.</title>
        <authorList>
            <person name="Roh S.W."/>
            <person name="Kim J.Y."/>
            <person name="Kim J.S."/>
        </authorList>
    </citation>
    <scope>NUCLEOTIDE SEQUENCE [LARGE SCALE GENOMIC DNA]</scope>
    <source>
        <strain evidence="3">CBA4604</strain>
    </source>
</reference>
<dbReference type="GO" id="GO:0004852">
    <property type="term" value="F:uroporphyrinogen-III synthase activity"/>
    <property type="evidence" value="ECO:0007669"/>
    <property type="project" value="InterPro"/>
</dbReference>
<keyword evidence="3" id="KW-1185">Reference proteome</keyword>
<dbReference type="AlphaFoldDB" id="A0A2K9MGU1"/>
<feature type="domain" description="Tetrapyrrole biosynthesis uroporphyrinogen III synthase" evidence="1">
    <location>
        <begin position="24"/>
        <end position="201"/>
    </location>
</feature>
<dbReference type="InterPro" id="IPR036108">
    <property type="entry name" value="4pyrrol_syn_uPrphyn_synt_sf"/>
</dbReference>
<protein>
    <submittedName>
        <fullName evidence="2">Uroporphyrinogen-III synthase</fullName>
    </submittedName>
</protein>
<name>A0A2K9MGU1_9RHOB</name>
<dbReference type="Pfam" id="PF02602">
    <property type="entry name" value="HEM4"/>
    <property type="match status" value="1"/>
</dbReference>
<dbReference type="OrthoDB" id="7204250at2"/>
<proteinExistence type="predicted"/>
<accession>A0A2K9MGU1</accession>
<evidence type="ECO:0000259" key="1">
    <source>
        <dbReference type="Pfam" id="PF02602"/>
    </source>
</evidence>
<dbReference type="CDD" id="cd06578">
    <property type="entry name" value="HemD"/>
    <property type="match status" value="1"/>
</dbReference>
<organism evidence="2 3">
    <name type="scientific">Paracoccus jeotgali</name>
    <dbReference type="NCBI Taxonomy" id="2065379"/>
    <lineage>
        <taxon>Bacteria</taxon>
        <taxon>Pseudomonadati</taxon>
        <taxon>Pseudomonadota</taxon>
        <taxon>Alphaproteobacteria</taxon>
        <taxon>Rhodobacterales</taxon>
        <taxon>Paracoccaceae</taxon>
        <taxon>Paracoccus</taxon>
    </lineage>
</organism>
<dbReference type="Proteomes" id="UP000234882">
    <property type="component" value="Chromosome"/>
</dbReference>
<dbReference type="GO" id="GO:0033014">
    <property type="term" value="P:tetrapyrrole biosynthetic process"/>
    <property type="evidence" value="ECO:0007669"/>
    <property type="project" value="InterPro"/>
</dbReference>
<sequence>MTAPICLLTRPHAQSVAFARELPGIEMLIAPILRIEALPFDPARISAAPGIVFTSANAVPLAGPGNGKPALCVGPQTAEAAAAAGYQVEEGPGDAEGMMPMLPGREEWLHLHGRHRARELPVQGMAIYDQIAQPLSPEAIALLSGDRPVILPLFSPRSATLLAQAAVSAAAPIATVAISVRADECYDGPTQARLIAERPEGVSMARAILSLRDLADFAERSEKPWVEAAEGRR</sequence>
<dbReference type="Gene3D" id="3.40.50.10090">
    <property type="match status" value="1"/>
</dbReference>
<dbReference type="RefSeq" id="WP_101500047.1">
    <property type="nucleotide sequence ID" value="NZ_CP025583.1"/>
</dbReference>
<evidence type="ECO:0000313" key="3">
    <source>
        <dbReference type="Proteomes" id="UP000234882"/>
    </source>
</evidence>
<dbReference type="EMBL" id="CP025583">
    <property type="protein sequence ID" value="AUM74702.1"/>
    <property type="molecule type" value="Genomic_DNA"/>
</dbReference>
<evidence type="ECO:0000313" key="2">
    <source>
        <dbReference type="EMBL" id="AUM74702.1"/>
    </source>
</evidence>
<gene>
    <name evidence="2" type="ORF">CYR75_10790</name>
</gene>
<dbReference type="SUPFAM" id="SSF69618">
    <property type="entry name" value="HemD-like"/>
    <property type="match status" value="1"/>
</dbReference>
<dbReference type="InterPro" id="IPR003754">
    <property type="entry name" value="4pyrrol_synth_uPrphyn_synth"/>
</dbReference>
<dbReference type="KEGG" id="paru:CYR75_10790"/>